<gene>
    <name evidence="1" type="ORF">HORIV_08770</name>
</gene>
<keyword evidence="2" id="KW-1185">Reference proteome</keyword>
<accession>A0ABM7GDJ2</accession>
<organism evidence="1 2">
    <name type="scientific">Vreelandella olivaria</name>
    <dbReference type="NCBI Taxonomy" id="390919"/>
    <lineage>
        <taxon>Bacteria</taxon>
        <taxon>Pseudomonadati</taxon>
        <taxon>Pseudomonadota</taxon>
        <taxon>Gammaproteobacteria</taxon>
        <taxon>Oceanospirillales</taxon>
        <taxon>Halomonadaceae</taxon>
        <taxon>Vreelandella</taxon>
    </lineage>
</organism>
<evidence type="ECO:0000313" key="2">
    <source>
        <dbReference type="Proteomes" id="UP000289555"/>
    </source>
</evidence>
<proteinExistence type="predicted"/>
<name>A0ABM7GDJ2_9GAMM</name>
<reference evidence="2" key="1">
    <citation type="journal article" date="2019" name="Microbiol. Resour. Announc.">
        <title>Complete Genome Sequence of Halomonas olivaria, a Moderately Halophilic Bacterium Isolated from Olive Processing Effluents, Obtained by Nanopore Sequencing.</title>
        <authorList>
            <person name="Nagata S."/>
            <person name="Ii K.M."/>
            <person name="Tsukimi T."/>
            <person name="Miura M.C."/>
            <person name="Galipon J."/>
            <person name="Arakawa K."/>
        </authorList>
    </citation>
    <scope>NUCLEOTIDE SEQUENCE [LARGE SCALE GENOMIC DNA]</scope>
    <source>
        <strain evidence="2">TYRC17</strain>
    </source>
</reference>
<dbReference type="EMBL" id="AP019416">
    <property type="protein sequence ID" value="BBI48456.1"/>
    <property type="molecule type" value="Genomic_DNA"/>
</dbReference>
<dbReference type="Proteomes" id="UP000289555">
    <property type="component" value="Chromosome"/>
</dbReference>
<evidence type="ECO:0000313" key="1">
    <source>
        <dbReference type="EMBL" id="BBI48456.1"/>
    </source>
</evidence>
<sequence>MNDTDSQVVDEHAEHHGHMAMVATSITPEDFDRALNAARQAGLSAARMQLTPQARPSKHGG</sequence>
<protein>
    <submittedName>
        <fullName evidence="1">Uncharacterized protein</fullName>
    </submittedName>
</protein>